<dbReference type="Gene3D" id="3.40.630.30">
    <property type="match status" value="1"/>
</dbReference>
<feature type="domain" description="N-acetyltransferase" evidence="1">
    <location>
        <begin position="7"/>
        <end position="172"/>
    </location>
</feature>
<dbReference type="SUPFAM" id="SSF55729">
    <property type="entry name" value="Acyl-CoA N-acyltransferases (Nat)"/>
    <property type="match status" value="1"/>
</dbReference>
<evidence type="ECO:0000259" key="1">
    <source>
        <dbReference type="PROSITE" id="PS51186"/>
    </source>
</evidence>
<comment type="caution">
    <text evidence="2">The sequence shown here is derived from an EMBL/GenBank/DDBJ whole genome shotgun (WGS) entry which is preliminary data.</text>
</comment>
<dbReference type="GO" id="GO:0016747">
    <property type="term" value="F:acyltransferase activity, transferring groups other than amino-acyl groups"/>
    <property type="evidence" value="ECO:0007669"/>
    <property type="project" value="InterPro"/>
</dbReference>
<dbReference type="RefSeq" id="WP_088263639.1">
    <property type="nucleotide sequence ID" value="NZ_JASZ02000005.1"/>
</dbReference>
<dbReference type="EMBL" id="JASZ02000005">
    <property type="protein sequence ID" value="OWK98800.1"/>
    <property type="molecule type" value="Genomic_DNA"/>
</dbReference>
<sequence>MQSQENFILRKATPADQAVIWEIVQQAILRRKNDGSSQWQDGYPNPDTIREDIENGFGYIFEIDGETAAYSALIFNNEPAYENIDGKWLSENDFLVIHRVAVSDGFLGKGIASKLFLEIENFAKQQQVFSIKLDTNFDNLAMLKILEKLNYTYCGEVYFRGSARKAFEKLLR</sequence>
<proteinExistence type="predicted"/>
<evidence type="ECO:0000313" key="3">
    <source>
        <dbReference type="Proteomes" id="UP000197587"/>
    </source>
</evidence>
<dbReference type="Proteomes" id="UP000197587">
    <property type="component" value="Unassembled WGS sequence"/>
</dbReference>
<accession>A0A246BAV1</accession>
<keyword evidence="2" id="KW-0808">Transferase</keyword>
<dbReference type="AlphaFoldDB" id="A0A246BAV1"/>
<gene>
    <name evidence="2" type="ORF">AP75_03875</name>
</gene>
<dbReference type="Pfam" id="PF00583">
    <property type="entry name" value="Acetyltransf_1"/>
    <property type="match status" value="1"/>
</dbReference>
<name>A0A246BAV1_9FLAO</name>
<dbReference type="CDD" id="cd04301">
    <property type="entry name" value="NAT_SF"/>
    <property type="match status" value="1"/>
</dbReference>
<protein>
    <submittedName>
        <fullName evidence="2">GNAT family N-acetyltransferase</fullName>
    </submittedName>
</protein>
<keyword evidence="3" id="KW-1185">Reference proteome</keyword>
<dbReference type="InterPro" id="IPR000182">
    <property type="entry name" value="GNAT_dom"/>
</dbReference>
<evidence type="ECO:0000313" key="2">
    <source>
        <dbReference type="EMBL" id="OWK98800.1"/>
    </source>
</evidence>
<dbReference type="InterPro" id="IPR016181">
    <property type="entry name" value="Acyl_CoA_acyltransferase"/>
</dbReference>
<reference evidence="2 3" key="1">
    <citation type="submission" date="2017-05" db="EMBL/GenBank/DDBJ databases">
        <title>Genome of Chryseobacterium haifense.</title>
        <authorList>
            <person name="Newman J.D."/>
        </authorList>
    </citation>
    <scope>NUCLEOTIDE SEQUENCE [LARGE SCALE GENOMIC DNA]</scope>
    <source>
        <strain evidence="2 3">DSM 19056</strain>
    </source>
</reference>
<organism evidence="2 3">
    <name type="scientific">Kaistella haifensis DSM 19056</name>
    <dbReference type="NCBI Taxonomy" id="1450526"/>
    <lineage>
        <taxon>Bacteria</taxon>
        <taxon>Pseudomonadati</taxon>
        <taxon>Bacteroidota</taxon>
        <taxon>Flavobacteriia</taxon>
        <taxon>Flavobacteriales</taxon>
        <taxon>Weeksellaceae</taxon>
        <taxon>Chryseobacterium group</taxon>
        <taxon>Kaistella</taxon>
    </lineage>
</organism>
<dbReference type="PROSITE" id="PS51186">
    <property type="entry name" value="GNAT"/>
    <property type="match status" value="1"/>
</dbReference>